<comment type="caution">
    <text evidence="8">The sequence shown here is derived from an EMBL/GenBank/DDBJ whole genome shotgun (WGS) entry which is preliminary data.</text>
</comment>
<feature type="domain" description="Alpha-type protein kinase" evidence="7">
    <location>
        <begin position="149"/>
        <end position="388"/>
    </location>
</feature>
<organism evidence="8 9">
    <name type="scientific">Elysia marginata</name>
    <dbReference type="NCBI Taxonomy" id="1093978"/>
    <lineage>
        <taxon>Eukaryota</taxon>
        <taxon>Metazoa</taxon>
        <taxon>Spiralia</taxon>
        <taxon>Lophotrochozoa</taxon>
        <taxon>Mollusca</taxon>
        <taxon>Gastropoda</taxon>
        <taxon>Heterobranchia</taxon>
        <taxon>Euthyneura</taxon>
        <taxon>Panpulmonata</taxon>
        <taxon>Sacoglossa</taxon>
        <taxon>Placobranchoidea</taxon>
        <taxon>Plakobranchidae</taxon>
        <taxon>Elysia</taxon>
    </lineage>
</organism>
<dbReference type="SMART" id="SM00811">
    <property type="entry name" value="Alpha_kinase"/>
    <property type="match status" value="1"/>
</dbReference>
<evidence type="ECO:0000313" key="8">
    <source>
        <dbReference type="EMBL" id="GFR70651.1"/>
    </source>
</evidence>
<keyword evidence="2" id="KW-0808">Transferase</keyword>
<evidence type="ECO:0000256" key="5">
    <source>
        <dbReference type="ARBA" id="ARBA00022840"/>
    </source>
</evidence>
<evidence type="ECO:0000256" key="2">
    <source>
        <dbReference type="ARBA" id="ARBA00022679"/>
    </source>
</evidence>
<keyword evidence="1" id="KW-0723">Serine/threonine-protein kinase</keyword>
<sequence>MLLKMRKKKEDEEEVKKEDEEVKKEDEEEVKQQHQLQAHSGCVGTASHDGLYPDLSPFQSLRRERACSAVELNTGGTGCRLSSCERRASLRHLHVNTNQCLNERNNNSNKNNIRGSSSGCNDNKIIHNGNRNRYLYADWDDEDKTHSNMFSFQNCTLQSEEGGNGDSYWVSFEEKSFCKGKAFKVYSGKMNGRGKKSGDRCVVKVFRKCMGTKSLCSCEMKKSETASELARAYNKSAQKRDVYLRFAATYWALMDEVSRLKTIFFSGERPLSSKEAVLFEDDVRMDGERPNKTRRLSSFMDARGRPGTSRATELDAFTHFSYHQSGGRLVVCGLEGVHDSEGFFLKTPTIHSRAREFGNSDGGLLGIREVFRHHVCNNLCKDMSKPSPDEDGSERGDNFPLIADCATSGIPAPLNKNKDVATPSQTWTIPDLSTQSSQLSHLTTFSDTTDSVEPREIPSAPELPFDHHDLSRSLSCPPASYENNDPSGASWITRDGRHQFNPITRLMPDPKASYMHQNSLPNTLLVNTPQVHRVREPVSIHSATMNMVDLHIQDENANPWSHTSINTSTPVVNRFDAVDGRADSTGAASSAQTSFSKEIQSVGRGLTEEPVGYNPMLSASTPRRTNSQLPDPGLCHGSSPGDSSPAQACSSLRQSPQHDDALYPLPDYPPSYMDSQIATAYWVMQRGYGCIPATVTPTQYTSPWEQRPSKPQGRRFQGYPGNQ</sequence>
<accession>A0AAV4FC83</accession>
<evidence type="ECO:0000256" key="1">
    <source>
        <dbReference type="ARBA" id="ARBA00022527"/>
    </source>
</evidence>
<feature type="compositionally biased region" description="Polar residues" evidence="6">
    <location>
        <begin position="586"/>
        <end position="599"/>
    </location>
</feature>
<dbReference type="EMBL" id="BMAT01011332">
    <property type="protein sequence ID" value="GFR70651.1"/>
    <property type="molecule type" value="Genomic_DNA"/>
</dbReference>
<dbReference type="InterPro" id="IPR051852">
    <property type="entry name" value="Alpha-type_PK"/>
</dbReference>
<feature type="compositionally biased region" description="Polar residues" evidence="6">
    <location>
        <begin position="617"/>
        <end position="629"/>
    </location>
</feature>
<dbReference type="PROSITE" id="PS51158">
    <property type="entry name" value="ALPHA_KINASE"/>
    <property type="match status" value="1"/>
</dbReference>
<dbReference type="PANTHER" id="PTHR45992">
    <property type="entry name" value="EUKARYOTIC ELONGATION FACTOR 2 KINASE-RELATED"/>
    <property type="match status" value="1"/>
</dbReference>
<keyword evidence="3" id="KW-0547">Nucleotide-binding</keyword>
<dbReference type="InterPro" id="IPR011009">
    <property type="entry name" value="Kinase-like_dom_sf"/>
</dbReference>
<feature type="region of interest" description="Disordered" evidence="6">
    <location>
        <begin position="410"/>
        <end position="495"/>
    </location>
</feature>
<evidence type="ECO:0000256" key="6">
    <source>
        <dbReference type="SAM" id="MobiDB-lite"/>
    </source>
</evidence>
<dbReference type="Proteomes" id="UP000762676">
    <property type="component" value="Unassembled WGS sequence"/>
</dbReference>
<name>A0AAV4FC83_9GAST</name>
<keyword evidence="5" id="KW-0067">ATP-binding</keyword>
<reference evidence="8 9" key="1">
    <citation type="journal article" date="2021" name="Elife">
        <title>Chloroplast acquisition without the gene transfer in kleptoplastic sea slugs, Plakobranchus ocellatus.</title>
        <authorList>
            <person name="Maeda T."/>
            <person name="Takahashi S."/>
            <person name="Yoshida T."/>
            <person name="Shimamura S."/>
            <person name="Takaki Y."/>
            <person name="Nagai Y."/>
            <person name="Toyoda A."/>
            <person name="Suzuki Y."/>
            <person name="Arimoto A."/>
            <person name="Ishii H."/>
            <person name="Satoh N."/>
            <person name="Nishiyama T."/>
            <person name="Hasebe M."/>
            <person name="Maruyama T."/>
            <person name="Minagawa J."/>
            <person name="Obokata J."/>
            <person name="Shigenobu S."/>
        </authorList>
    </citation>
    <scope>NUCLEOTIDE SEQUENCE [LARGE SCALE GENOMIC DNA]</scope>
</reference>
<feature type="region of interest" description="Disordered" evidence="6">
    <location>
        <begin position="1"/>
        <end position="34"/>
    </location>
</feature>
<evidence type="ECO:0000256" key="4">
    <source>
        <dbReference type="ARBA" id="ARBA00022777"/>
    </source>
</evidence>
<evidence type="ECO:0000259" key="7">
    <source>
        <dbReference type="PROSITE" id="PS51158"/>
    </source>
</evidence>
<dbReference type="GO" id="GO:0005524">
    <property type="term" value="F:ATP binding"/>
    <property type="evidence" value="ECO:0007669"/>
    <property type="project" value="UniProtKB-KW"/>
</dbReference>
<feature type="region of interest" description="Disordered" evidence="6">
    <location>
        <begin position="699"/>
        <end position="723"/>
    </location>
</feature>
<dbReference type="SUPFAM" id="SSF56112">
    <property type="entry name" value="Protein kinase-like (PK-like)"/>
    <property type="match status" value="1"/>
</dbReference>
<keyword evidence="4 8" id="KW-0418">Kinase</keyword>
<dbReference type="Pfam" id="PF02816">
    <property type="entry name" value="Alpha_kinase"/>
    <property type="match status" value="1"/>
</dbReference>
<evidence type="ECO:0000313" key="9">
    <source>
        <dbReference type="Proteomes" id="UP000762676"/>
    </source>
</evidence>
<feature type="compositionally biased region" description="Low complexity" evidence="6">
    <location>
        <begin position="432"/>
        <end position="446"/>
    </location>
</feature>
<feature type="region of interest" description="Disordered" evidence="6">
    <location>
        <begin position="582"/>
        <end position="667"/>
    </location>
</feature>
<feature type="compositionally biased region" description="Basic and acidic residues" evidence="6">
    <location>
        <begin position="8"/>
        <end position="25"/>
    </location>
</feature>
<feature type="compositionally biased region" description="Polar residues" evidence="6">
    <location>
        <begin position="640"/>
        <end position="655"/>
    </location>
</feature>
<protein>
    <submittedName>
        <fullName evidence="8">Alpha-protein kinase vwkA-like</fullName>
    </submittedName>
</protein>
<gene>
    <name evidence="8" type="ORF">ElyMa_005658600</name>
</gene>
<dbReference type="GO" id="GO:0004674">
    <property type="term" value="F:protein serine/threonine kinase activity"/>
    <property type="evidence" value="ECO:0007669"/>
    <property type="project" value="UniProtKB-KW"/>
</dbReference>
<keyword evidence="9" id="KW-1185">Reference proteome</keyword>
<dbReference type="InterPro" id="IPR004166">
    <property type="entry name" value="a-kinase_dom"/>
</dbReference>
<dbReference type="AlphaFoldDB" id="A0AAV4FC83"/>
<dbReference type="PANTHER" id="PTHR45992:SF11">
    <property type="entry name" value="ALPHA-TYPE PROTEIN KINASE DOMAIN-CONTAINING PROTEIN"/>
    <property type="match status" value="1"/>
</dbReference>
<proteinExistence type="predicted"/>
<evidence type="ECO:0000256" key="3">
    <source>
        <dbReference type="ARBA" id="ARBA00022741"/>
    </source>
</evidence>
<dbReference type="Gene3D" id="3.20.200.10">
    <property type="entry name" value="MHCK/EF2 kinase"/>
    <property type="match status" value="1"/>
</dbReference>
<dbReference type="CDD" id="cd04515">
    <property type="entry name" value="Alpha_kinase"/>
    <property type="match status" value="1"/>
</dbReference>